<keyword evidence="5" id="KW-1185">Reference proteome</keyword>
<dbReference type="Pfam" id="PF00589">
    <property type="entry name" value="Phage_integrase"/>
    <property type="match status" value="1"/>
</dbReference>
<dbReference type="EMBL" id="JAAOMA010000059">
    <property type="protein sequence ID" value="NHR08368.1"/>
    <property type="molecule type" value="Genomic_DNA"/>
</dbReference>
<evidence type="ECO:0000313" key="4">
    <source>
        <dbReference type="EMBL" id="NHR08368.1"/>
    </source>
</evidence>
<dbReference type="InterPro" id="IPR002104">
    <property type="entry name" value="Integrase_catalytic"/>
</dbReference>
<dbReference type="RefSeq" id="WP_166454031.1">
    <property type="nucleotide sequence ID" value="NZ_JAAOMA010000059.1"/>
</dbReference>
<accession>A0ABX0LGL7</accession>
<name>A0ABX0LGL7_9NEIS</name>
<dbReference type="InterPro" id="IPR011010">
    <property type="entry name" value="DNA_brk_join_enz"/>
</dbReference>
<proteinExistence type="predicted"/>
<evidence type="ECO:0000256" key="2">
    <source>
        <dbReference type="ARBA" id="ARBA00023172"/>
    </source>
</evidence>
<dbReference type="PANTHER" id="PTHR30349">
    <property type="entry name" value="PHAGE INTEGRASE-RELATED"/>
    <property type="match status" value="1"/>
</dbReference>
<sequence length="435" mass="48934">MATIIPVNGKWRATVRKKVDGKLILNKSRTFASKKLAEDWAKRLEVDVQDDAGLLRFKERDSLRGVLVSDLIERYFQYVEPVKPLGATKRNVLETLRDSKLGKRPAGELSAQDVLEYCRERQQLYGNGPATLTQYVGYLRQVLELARTAWGVMVSTVAVDDAKPMLRHLGLVGQGGSRDRRLVGDEYQRLLAWFQVYDESRAKAIKMAPVFRFAVAIAMRREEICRIRRADVDHEARTVIVRDRKDPRNKAGNDQVIPLLGESWAIVLEQLESHSDDLIFPYDPITVSAVFQRGAEALGLGDLRFHDLRHEGASLLFEAGYSIEEVALVTGHKNWNMLRRYTQLRPASLHHKPAAANLAGADVMPKQESRKASTVKRKLWVVKTPDGYLHPLEDGMGYVEAESDAWGWPTAAEAQDALEEEGGAGELLRVLMPVS</sequence>
<reference evidence="4 5" key="1">
    <citation type="submission" date="2020-03" db="EMBL/GenBank/DDBJ databases">
        <title>Draft genome sequence of environmentally isolated cultures.</title>
        <authorList>
            <person name="Wilson H.S."/>
            <person name="De Leon M.E."/>
        </authorList>
    </citation>
    <scope>NUCLEOTIDE SEQUENCE [LARGE SCALE GENOMIC DNA]</scope>
    <source>
        <strain evidence="4 5">HSC-31F16</strain>
    </source>
</reference>
<feature type="domain" description="Tyr recombinase" evidence="3">
    <location>
        <begin position="177"/>
        <end position="356"/>
    </location>
</feature>
<keyword evidence="2" id="KW-0233">DNA recombination</keyword>
<protein>
    <submittedName>
        <fullName evidence="4">Site-specific integrase</fullName>
    </submittedName>
</protein>
<dbReference type="SUPFAM" id="SSF56349">
    <property type="entry name" value="DNA breaking-rejoining enzymes"/>
    <property type="match status" value="1"/>
</dbReference>
<organism evidence="4 5">
    <name type="scientific">Chromobacterium fluminis</name>
    <dbReference type="NCBI Taxonomy" id="3044269"/>
    <lineage>
        <taxon>Bacteria</taxon>
        <taxon>Pseudomonadati</taxon>
        <taxon>Pseudomonadota</taxon>
        <taxon>Betaproteobacteria</taxon>
        <taxon>Neisseriales</taxon>
        <taxon>Chromobacteriaceae</taxon>
        <taxon>Chromobacterium</taxon>
    </lineage>
</organism>
<gene>
    <name evidence="4" type="ORF">HA052_24560</name>
</gene>
<comment type="caution">
    <text evidence="4">The sequence shown here is derived from an EMBL/GenBank/DDBJ whole genome shotgun (WGS) entry which is preliminary data.</text>
</comment>
<evidence type="ECO:0000259" key="3">
    <source>
        <dbReference type="PROSITE" id="PS51898"/>
    </source>
</evidence>
<dbReference type="InterPro" id="IPR013762">
    <property type="entry name" value="Integrase-like_cat_sf"/>
</dbReference>
<dbReference type="Proteomes" id="UP001515641">
    <property type="component" value="Unassembled WGS sequence"/>
</dbReference>
<evidence type="ECO:0000313" key="5">
    <source>
        <dbReference type="Proteomes" id="UP001515641"/>
    </source>
</evidence>
<dbReference type="Gene3D" id="1.10.443.10">
    <property type="entry name" value="Intergrase catalytic core"/>
    <property type="match status" value="1"/>
</dbReference>
<dbReference type="CDD" id="cd00796">
    <property type="entry name" value="INT_Rci_Hp1_C"/>
    <property type="match status" value="1"/>
</dbReference>
<evidence type="ECO:0000256" key="1">
    <source>
        <dbReference type="ARBA" id="ARBA00022908"/>
    </source>
</evidence>
<keyword evidence="1" id="KW-0229">DNA integration</keyword>
<dbReference type="InterPro" id="IPR050090">
    <property type="entry name" value="Tyrosine_recombinase_XerCD"/>
</dbReference>
<dbReference type="PROSITE" id="PS51898">
    <property type="entry name" value="TYR_RECOMBINASE"/>
    <property type="match status" value="1"/>
</dbReference>
<dbReference type="PANTHER" id="PTHR30349:SF94">
    <property type="entry name" value="INTEGRASE_RECOMBINASE HI_1414-RELATED"/>
    <property type="match status" value="1"/>
</dbReference>